<reference evidence="1" key="1">
    <citation type="journal article" date="2014" name="Front. Microbiol.">
        <title>High frequency of phylogenetically diverse reductive dehalogenase-homologous genes in deep subseafloor sedimentary metagenomes.</title>
        <authorList>
            <person name="Kawai M."/>
            <person name="Futagami T."/>
            <person name="Toyoda A."/>
            <person name="Takaki Y."/>
            <person name="Nishi S."/>
            <person name="Hori S."/>
            <person name="Arai W."/>
            <person name="Tsubouchi T."/>
            <person name="Morono Y."/>
            <person name="Uchiyama I."/>
            <person name="Ito T."/>
            <person name="Fujiyama A."/>
            <person name="Inagaki F."/>
            <person name="Takami H."/>
        </authorList>
    </citation>
    <scope>NUCLEOTIDE SEQUENCE</scope>
    <source>
        <strain evidence="1">Expedition CK06-06</strain>
    </source>
</reference>
<sequence length="118" mass="14055">MGSVKTSHFLTLKNNNMKTEKELLKFAKKINNKLYELHGFCYSEKSNDIFDLENDCLIDQIECFNEHLLSELIDDIQNDCVNIEEYKKELKQNWEMCQQIEKYFNAVTNTPRPDYIYG</sequence>
<evidence type="ECO:0000313" key="1">
    <source>
        <dbReference type="EMBL" id="GAF95401.1"/>
    </source>
</evidence>
<proteinExistence type="predicted"/>
<comment type="caution">
    <text evidence="1">The sequence shown here is derived from an EMBL/GenBank/DDBJ whole genome shotgun (WGS) entry which is preliminary data.</text>
</comment>
<gene>
    <name evidence="1" type="ORF">S01H1_28183</name>
</gene>
<protein>
    <submittedName>
        <fullName evidence="1">Uncharacterized protein</fullName>
    </submittedName>
</protein>
<dbReference type="EMBL" id="BARS01017208">
    <property type="protein sequence ID" value="GAF95401.1"/>
    <property type="molecule type" value="Genomic_DNA"/>
</dbReference>
<name>X0U7T7_9ZZZZ</name>
<accession>X0U7T7</accession>
<organism evidence="1">
    <name type="scientific">marine sediment metagenome</name>
    <dbReference type="NCBI Taxonomy" id="412755"/>
    <lineage>
        <taxon>unclassified sequences</taxon>
        <taxon>metagenomes</taxon>
        <taxon>ecological metagenomes</taxon>
    </lineage>
</organism>
<dbReference type="AlphaFoldDB" id="X0U7T7"/>